<geneLocation type="plasmid" evidence="3">
    <name>unnamed</name>
</geneLocation>
<dbReference type="Proteomes" id="UP001293718">
    <property type="component" value="Unassembled WGS sequence"/>
</dbReference>
<keyword evidence="1" id="KW-0732">Signal</keyword>
<comment type="caution">
    <text evidence="3">The sequence shown here is derived from an EMBL/GenBank/DDBJ whole genome shotgun (WGS) entry which is preliminary data.</text>
</comment>
<protein>
    <submittedName>
        <fullName evidence="3">PepSY domain-containing protein</fullName>
    </submittedName>
</protein>
<feature type="domain" description="PepSY" evidence="2">
    <location>
        <begin position="66"/>
        <end position="117"/>
    </location>
</feature>
<feature type="chain" id="PRO_5046433528" evidence="1">
    <location>
        <begin position="43"/>
        <end position="130"/>
    </location>
</feature>
<dbReference type="EMBL" id="JAXOJX010000001">
    <property type="protein sequence ID" value="MDZ5455228.1"/>
    <property type="molecule type" value="Genomic_DNA"/>
</dbReference>
<feature type="signal peptide" evidence="1">
    <location>
        <begin position="1"/>
        <end position="42"/>
    </location>
</feature>
<evidence type="ECO:0000313" key="3">
    <source>
        <dbReference type="EMBL" id="MDZ5455228.1"/>
    </source>
</evidence>
<dbReference type="RefSeq" id="WP_322463924.1">
    <property type="nucleotide sequence ID" value="NZ_JAXOJX010000001.1"/>
</dbReference>
<accession>A0ABU5I8C4</accession>
<dbReference type="Pfam" id="PF03413">
    <property type="entry name" value="PepSY"/>
    <property type="match status" value="1"/>
</dbReference>
<dbReference type="Gene3D" id="3.10.450.40">
    <property type="match status" value="1"/>
</dbReference>
<keyword evidence="3" id="KW-0614">Plasmid</keyword>
<organism evidence="3 4">
    <name type="scientific">Azohydromonas lata</name>
    <dbReference type="NCBI Taxonomy" id="45677"/>
    <lineage>
        <taxon>Bacteria</taxon>
        <taxon>Pseudomonadati</taxon>
        <taxon>Pseudomonadota</taxon>
        <taxon>Betaproteobacteria</taxon>
        <taxon>Burkholderiales</taxon>
        <taxon>Sphaerotilaceae</taxon>
        <taxon>Azohydromonas</taxon>
    </lineage>
</organism>
<name>A0ABU5I8C4_9BURK</name>
<gene>
    <name evidence="3" type="ORF">SM757_01445</name>
</gene>
<evidence type="ECO:0000256" key="1">
    <source>
        <dbReference type="SAM" id="SignalP"/>
    </source>
</evidence>
<keyword evidence="4" id="KW-1185">Reference proteome</keyword>
<evidence type="ECO:0000259" key="2">
    <source>
        <dbReference type="Pfam" id="PF03413"/>
    </source>
</evidence>
<reference evidence="3 4" key="1">
    <citation type="submission" date="2023-11" db="EMBL/GenBank/DDBJ databases">
        <title>Draft genome of Azohydromonas lata strain H1 (DSM1123), a polyhydroxyalkanoate producer.</title>
        <authorList>
            <person name="Traversa D."/>
            <person name="D'Addabbo P."/>
            <person name="Pazzani C."/>
            <person name="Manzari C."/>
            <person name="Chiara M."/>
            <person name="Scrascia M."/>
        </authorList>
    </citation>
    <scope>NUCLEOTIDE SEQUENCE [LARGE SCALE GENOMIC DNA]</scope>
    <source>
        <strain evidence="3 4">H1</strain>
        <plasmid evidence="3">unnamed</plasmid>
    </source>
</reference>
<proteinExistence type="predicted"/>
<evidence type="ECO:0000313" key="4">
    <source>
        <dbReference type="Proteomes" id="UP001293718"/>
    </source>
</evidence>
<sequence length="130" mass="14054">MTYPLRLLPATVPGTVRPARISRRAVWLLAACALGAASPVRAGEGDHERARDAVQSGQALALPVLLERLQRTHPGQVLELELERDDGRWVYEVKLLQPGGQVVKLAVDAATAEVLKQRPKGPSPMQGPAR</sequence>
<dbReference type="InterPro" id="IPR025711">
    <property type="entry name" value="PepSY"/>
</dbReference>